<dbReference type="Proteomes" id="UP001055439">
    <property type="component" value="Chromosome 5"/>
</dbReference>
<accession>A0A9E7FZI0</accession>
<dbReference type="EMBL" id="CP097507">
    <property type="protein sequence ID" value="URE03913.1"/>
    <property type="molecule type" value="Genomic_DNA"/>
</dbReference>
<evidence type="ECO:0000313" key="1">
    <source>
        <dbReference type="EMBL" id="URE03913.1"/>
    </source>
</evidence>
<dbReference type="OrthoDB" id="550575at2759"/>
<organism evidence="1 2">
    <name type="scientific">Musa troglodytarum</name>
    <name type="common">fe'i banana</name>
    <dbReference type="NCBI Taxonomy" id="320322"/>
    <lineage>
        <taxon>Eukaryota</taxon>
        <taxon>Viridiplantae</taxon>
        <taxon>Streptophyta</taxon>
        <taxon>Embryophyta</taxon>
        <taxon>Tracheophyta</taxon>
        <taxon>Spermatophyta</taxon>
        <taxon>Magnoliopsida</taxon>
        <taxon>Liliopsida</taxon>
        <taxon>Zingiberales</taxon>
        <taxon>Musaceae</taxon>
        <taxon>Musa</taxon>
    </lineage>
</organism>
<keyword evidence="2" id="KW-1185">Reference proteome</keyword>
<name>A0A9E7FZI0_9LILI</name>
<proteinExistence type="predicted"/>
<dbReference type="AlphaFoldDB" id="A0A9E7FZI0"/>
<reference evidence="1" key="1">
    <citation type="submission" date="2022-05" db="EMBL/GenBank/DDBJ databases">
        <title>The Musa troglodytarum L. genome provides insights into the mechanism of non-climacteric behaviour and enrichment of carotenoids.</title>
        <authorList>
            <person name="Wang J."/>
        </authorList>
    </citation>
    <scope>NUCLEOTIDE SEQUENCE</scope>
    <source>
        <tissue evidence="1">Leaf</tissue>
    </source>
</reference>
<protein>
    <submittedName>
        <fullName evidence="1">Uncharacterized protein</fullName>
    </submittedName>
</protein>
<evidence type="ECO:0000313" key="2">
    <source>
        <dbReference type="Proteomes" id="UP001055439"/>
    </source>
</evidence>
<gene>
    <name evidence="1" type="ORF">MUK42_19332</name>
</gene>
<dbReference type="EMBL" id="CP097507">
    <property type="protein sequence ID" value="URE03908.1"/>
    <property type="molecule type" value="Genomic_DNA"/>
</dbReference>
<sequence>MARVSNSNELATRPGEPQKYGCASCQDAFSASGSASDAAACGLRALKSSLARVLVLCIFLFQEKSSWDSCSGLQLQRSRDSMGIWCCSPLPFWQPIWA</sequence>